<dbReference type="AlphaFoldDB" id="A0A0R3R0C0"/>
<gene>
    <name evidence="1" type="ORF">BTMF_LOCUS11457</name>
</gene>
<proteinExistence type="predicted"/>
<name>A0A0R3R0C0_9BILA</name>
<keyword evidence="2" id="KW-1185">Reference proteome</keyword>
<reference evidence="3" key="1">
    <citation type="submission" date="2017-02" db="UniProtKB">
        <authorList>
            <consortium name="WormBaseParasite"/>
        </authorList>
    </citation>
    <scope>IDENTIFICATION</scope>
</reference>
<dbReference type="EMBL" id="UZAG01018331">
    <property type="protein sequence ID" value="VDO39119.1"/>
    <property type="molecule type" value="Genomic_DNA"/>
</dbReference>
<dbReference type="Proteomes" id="UP000280834">
    <property type="component" value="Unassembled WGS sequence"/>
</dbReference>
<evidence type="ECO:0000313" key="3">
    <source>
        <dbReference type="WBParaSite" id="BTMF_0001345101-mRNA-1"/>
    </source>
</evidence>
<organism evidence="3">
    <name type="scientific">Brugia timori</name>
    <dbReference type="NCBI Taxonomy" id="42155"/>
    <lineage>
        <taxon>Eukaryota</taxon>
        <taxon>Metazoa</taxon>
        <taxon>Ecdysozoa</taxon>
        <taxon>Nematoda</taxon>
        <taxon>Chromadorea</taxon>
        <taxon>Rhabditida</taxon>
        <taxon>Spirurina</taxon>
        <taxon>Spiruromorpha</taxon>
        <taxon>Filarioidea</taxon>
        <taxon>Onchocercidae</taxon>
        <taxon>Brugia</taxon>
    </lineage>
</organism>
<accession>A0A0R3R0C0</accession>
<protein>
    <submittedName>
        <fullName evidence="1 3">Uncharacterized protein</fullName>
    </submittedName>
</protein>
<reference evidence="1 2" key="2">
    <citation type="submission" date="2018-11" db="EMBL/GenBank/DDBJ databases">
        <authorList>
            <consortium name="Pathogen Informatics"/>
        </authorList>
    </citation>
    <scope>NUCLEOTIDE SEQUENCE [LARGE SCALE GENOMIC DNA]</scope>
</reference>
<evidence type="ECO:0000313" key="2">
    <source>
        <dbReference type="Proteomes" id="UP000280834"/>
    </source>
</evidence>
<evidence type="ECO:0000313" key="1">
    <source>
        <dbReference type="EMBL" id="VDO39119.1"/>
    </source>
</evidence>
<sequence length="35" mass="4098">MLVFLCYSNDSEENGFGQFTSLFWYVSIRDCLLQA</sequence>
<dbReference type="WBParaSite" id="BTMF_0001345101-mRNA-1">
    <property type="protein sequence ID" value="BTMF_0001345101-mRNA-1"/>
    <property type="gene ID" value="BTMF_0001345101"/>
</dbReference>